<dbReference type="PANTHER" id="PTHR12764">
    <property type="entry name" value="WD REPEAT DOMAIN-RELATED"/>
    <property type="match status" value="1"/>
</dbReference>
<protein>
    <submittedName>
        <fullName evidence="17">Anaphase-promoting complex subunit 4-like WD40 domain-containing protein</fullName>
    </submittedName>
</protein>
<sequence>MFIYLSKKIGIPSETELHCVEWNHNTNFIAAGGTNGILKIVKLAPIETPGQGKATTTAKGRGDPKGLATPTNLSVNQNLEGHTGTVICASWNEMYQKLTTSDSNGLIIVWSLHNESWYEEMINNRNKSMVVGMAWSIDGSRIAIAYQDGQVIVGTMDGNRVWNKELPSQLAACCWTHDGSSLLFGLVDGEVHAYDSQGNFLQKLHMVALENVELETALAKDLRRDKIVSLRWWAPVPKTKYIESGSIQHRQTQMFNRPQGEGAAPRLPRQQTFDGVAEVRGDARPRLLIAYEHGVIQLMRNESDTNSILVRLPQMSISCAAWAPNGGFLSVTGQQMDLPQNDRNVVIFLTAYGQKLRLLKVQGISLTSCAWDPTGLRVALSVDSNIYFANIRPDYIWGYCSQTVVYAHETDRGEFRVVFFDTQQEEFYSKPVRFLEAITCFDEYCVIGSRAEDGHGSFLCQLCNGMGTPLDFKYTEVRPLNIAMNGVACVIASEDSFYIWHFNLPKKSSLNYISLQKPSTEQDIVHFLDGGPQNSFNPQRKKKANDGICSIAIADTYFIMATESGSLYKFALSDGTRLGKFPILANIEKMYFNCNYTKLAIVNHHANMRLFEVNDDAFSSIPGIERRDVWNLKWDHEKDDTMAVMEKTRLIVIRGKDTEEPVVSSGYIASFKGLTVRTVLVDQFLQHPDNPEKKFVIDIEVKALRDAKYLLDKMKVSEATAYIERNPHPRLWSLLAEVALNKSDLTTAEHAYVMLKDYHGLQFCKRAAKIDNPQIRQAEIYAHLGRLDEAEQLFMQADRRDLAIDMYKTYQDWFRILKILQTSSGPGDDALLRQIYDKLGDYFFERQKWQNAIPHYEQSKNMEQLFKCYLMLDDYNSLRHLATQLPDAHPLLIELAELFGNAGLCELSVENYLRCDRLNDALDICIQLNQWEKAVTLSRTHNLRDVDSLLGKYAEDLTGSNERTLAAVQLYRRAGRYLQAAKIVFEIADDERRRTASLLRLKKLYVLGALMIEEYHQQQRAKLAEAERKKDKNADEAKIALSGLLAEDISVNLEESRMIDNAWRGAEAYHFFMLAQRQLYRGNADAAMKTAYYLIDFDDILDSIEVYTLLALTSCVTKQFSVASRAFMKLDSLNELTEEEKDSYRKLAIKIFSKYPPTDTVPNMIGCINCDQSIPDYSNICPQCDIRIPMCVVTGKPLFDYQFWLCPNCKHRAYEQHIGNIKFCPLCHHEIA</sequence>
<feature type="region of interest" description="Disordered" evidence="10">
    <location>
        <begin position="50"/>
        <end position="70"/>
    </location>
</feature>
<dbReference type="Gene3D" id="1.25.40.470">
    <property type="match status" value="1"/>
</dbReference>
<evidence type="ECO:0000256" key="3">
    <source>
        <dbReference type="ARBA" id="ARBA00022574"/>
    </source>
</evidence>
<dbReference type="Pfam" id="PF23390">
    <property type="entry name" value="Beta-prop_WDR35_2nd"/>
    <property type="match status" value="1"/>
</dbReference>
<keyword evidence="16" id="KW-1185">Reference proteome</keyword>
<evidence type="ECO:0000259" key="14">
    <source>
        <dbReference type="Pfam" id="PF24797"/>
    </source>
</evidence>
<dbReference type="PROSITE" id="PS50082">
    <property type="entry name" value="WD_REPEATS_2"/>
    <property type="match status" value="1"/>
</dbReference>
<evidence type="ECO:0000259" key="11">
    <source>
        <dbReference type="Pfam" id="PF23145"/>
    </source>
</evidence>
<dbReference type="Gene3D" id="2.130.10.10">
    <property type="entry name" value="YVTN repeat-like/Quinoprotein amine dehydrogenase"/>
    <property type="match status" value="2"/>
</dbReference>
<dbReference type="InterPro" id="IPR056159">
    <property type="entry name" value="Beta-prop_IFT121_TULP_N"/>
</dbReference>
<dbReference type="GO" id="GO:0061512">
    <property type="term" value="P:protein localization to cilium"/>
    <property type="evidence" value="ECO:0007669"/>
    <property type="project" value="TreeGrafter"/>
</dbReference>
<evidence type="ECO:0000259" key="15">
    <source>
        <dbReference type="Pfam" id="PF25768"/>
    </source>
</evidence>
<evidence type="ECO:0000259" key="12">
    <source>
        <dbReference type="Pfam" id="PF23387"/>
    </source>
</evidence>
<dbReference type="InterPro" id="IPR036322">
    <property type="entry name" value="WD40_repeat_dom_sf"/>
</dbReference>
<accession>A0AAF3EE24</accession>
<feature type="domain" description="IFT121/TULP4 N-terminal" evidence="14">
    <location>
        <begin position="1"/>
        <end position="233"/>
    </location>
</feature>
<keyword evidence="3 9" id="KW-0853">WD repeat</keyword>
<dbReference type="InterPro" id="IPR057361">
    <property type="entry name" value="TPR_WDR35"/>
</dbReference>
<dbReference type="GO" id="GO:0035721">
    <property type="term" value="P:intraciliary retrograde transport"/>
    <property type="evidence" value="ECO:0007669"/>
    <property type="project" value="TreeGrafter"/>
</dbReference>
<feature type="domain" description="IFT121-like zinc finger" evidence="11">
    <location>
        <begin position="1189"/>
        <end position="1231"/>
    </location>
</feature>
<reference evidence="17" key="1">
    <citation type="submission" date="2024-02" db="UniProtKB">
        <authorList>
            <consortium name="WormBaseParasite"/>
        </authorList>
    </citation>
    <scope>IDENTIFICATION</scope>
</reference>
<dbReference type="InterPro" id="IPR056170">
    <property type="entry name" value="Znf_IFT121-like"/>
</dbReference>
<feature type="domain" description="IFT121-like TPR repeats" evidence="15">
    <location>
        <begin position="1060"/>
        <end position="1159"/>
    </location>
</feature>
<dbReference type="Pfam" id="PF24797">
    <property type="entry name" value="Beta-prop_WDR35_TULP_N"/>
    <property type="match status" value="2"/>
</dbReference>
<dbReference type="Proteomes" id="UP000887575">
    <property type="component" value="Unassembled WGS sequence"/>
</dbReference>
<dbReference type="GO" id="GO:1905515">
    <property type="term" value="P:non-motile cilium assembly"/>
    <property type="evidence" value="ECO:0007669"/>
    <property type="project" value="TreeGrafter"/>
</dbReference>
<dbReference type="SMART" id="SM00320">
    <property type="entry name" value="WD40"/>
    <property type="match status" value="4"/>
</dbReference>
<dbReference type="Pfam" id="PF25768">
    <property type="entry name" value="TPR_IFT121"/>
    <property type="match status" value="1"/>
</dbReference>
<evidence type="ECO:0000313" key="17">
    <source>
        <dbReference type="WBParaSite" id="MBELARI_LOCUS12222"/>
    </source>
</evidence>
<evidence type="ECO:0000256" key="5">
    <source>
        <dbReference type="ARBA" id="ARBA00022794"/>
    </source>
</evidence>
<comment type="subcellular location">
    <subcellularLocation>
        <location evidence="1">Cytoplasm</location>
        <location evidence="1">Cytoskeleton</location>
        <location evidence="1">Cilium basal body</location>
    </subcellularLocation>
</comment>
<dbReference type="InterPro" id="IPR001680">
    <property type="entry name" value="WD40_rpt"/>
</dbReference>
<keyword evidence="8" id="KW-0966">Cell projection</keyword>
<dbReference type="PIRSF" id="PIRSF037536">
    <property type="entry name" value="WD_repeat_p35"/>
    <property type="match status" value="1"/>
</dbReference>
<dbReference type="SUPFAM" id="SSF50978">
    <property type="entry name" value="WD40 repeat-like"/>
    <property type="match status" value="2"/>
</dbReference>
<organism evidence="16 17">
    <name type="scientific">Mesorhabditis belari</name>
    <dbReference type="NCBI Taxonomy" id="2138241"/>
    <lineage>
        <taxon>Eukaryota</taxon>
        <taxon>Metazoa</taxon>
        <taxon>Ecdysozoa</taxon>
        <taxon>Nematoda</taxon>
        <taxon>Chromadorea</taxon>
        <taxon>Rhabditida</taxon>
        <taxon>Rhabditina</taxon>
        <taxon>Rhabditomorpha</taxon>
        <taxon>Rhabditoidea</taxon>
        <taxon>Rhabditidae</taxon>
        <taxon>Mesorhabditinae</taxon>
        <taxon>Mesorhabditis</taxon>
    </lineage>
</organism>
<name>A0AAF3EE24_9BILA</name>
<dbReference type="InterPro" id="IPR057979">
    <property type="entry name" value="TPR_IFT121"/>
</dbReference>
<evidence type="ECO:0000256" key="8">
    <source>
        <dbReference type="ARBA" id="ARBA00023273"/>
    </source>
</evidence>
<dbReference type="InterPro" id="IPR039857">
    <property type="entry name" value="Ift122/121"/>
</dbReference>
<feature type="domain" description="IFT121/TULP4 N-terminal" evidence="14">
    <location>
        <begin position="272"/>
        <end position="392"/>
    </location>
</feature>
<dbReference type="Pfam" id="PF23145">
    <property type="entry name" value="Zf_2nd_IFT121"/>
    <property type="match status" value="1"/>
</dbReference>
<evidence type="ECO:0000256" key="9">
    <source>
        <dbReference type="PROSITE-ProRule" id="PRU00221"/>
    </source>
</evidence>
<feature type="repeat" description="WD" evidence="9">
    <location>
        <begin position="79"/>
        <end position="120"/>
    </location>
</feature>
<evidence type="ECO:0000256" key="1">
    <source>
        <dbReference type="ARBA" id="ARBA00004120"/>
    </source>
</evidence>
<dbReference type="Pfam" id="PF25170">
    <property type="entry name" value="TPR_WDR35"/>
    <property type="match status" value="1"/>
</dbReference>
<evidence type="ECO:0000256" key="6">
    <source>
        <dbReference type="ARBA" id="ARBA00023069"/>
    </source>
</evidence>
<proteinExistence type="predicted"/>
<dbReference type="InterPro" id="IPR056157">
    <property type="entry name" value="TPR_IFT80_172_dom"/>
</dbReference>
<keyword evidence="2" id="KW-0963">Cytoplasm</keyword>
<keyword evidence="7" id="KW-0206">Cytoskeleton</keyword>
<feature type="domain" description="IFT80/172/WDR35 TPR" evidence="12">
    <location>
        <begin position="731"/>
        <end position="821"/>
    </location>
</feature>
<dbReference type="InterPro" id="IPR015943">
    <property type="entry name" value="WD40/YVTN_repeat-like_dom_sf"/>
</dbReference>
<feature type="domain" description="IFT121 second beta-propeller" evidence="13">
    <location>
        <begin position="397"/>
        <end position="700"/>
    </location>
</feature>
<dbReference type="InterPro" id="IPR056158">
    <property type="entry name" value="Beta-prop_IFT121_2nd"/>
</dbReference>
<keyword evidence="5" id="KW-0970">Cilium biogenesis/degradation</keyword>
<keyword evidence="4" id="KW-0677">Repeat</keyword>
<dbReference type="InterPro" id="IPR017233">
    <property type="entry name" value="WDR35"/>
</dbReference>
<dbReference type="AlphaFoldDB" id="A0AAF3EE24"/>
<dbReference type="GO" id="GO:0030991">
    <property type="term" value="C:intraciliary transport particle A"/>
    <property type="evidence" value="ECO:0007669"/>
    <property type="project" value="TreeGrafter"/>
</dbReference>
<evidence type="ECO:0000256" key="4">
    <source>
        <dbReference type="ARBA" id="ARBA00022737"/>
    </source>
</evidence>
<evidence type="ECO:0000256" key="10">
    <source>
        <dbReference type="SAM" id="MobiDB-lite"/>
    </source>
</evidence>
<dbReference type="GO" id="GO:0097730">
    <property type="term" value="C:non-motile cilium"/>
    <property type="evidence" value="ECO:0007669"/>
    <property type="project" value="TreeGrafter"/>
</dbReference>
<evidence type="ECO:0000256" key="2">
    <source>
        <dbReference type="ARBA" id="ARBA00022490"/>
    </source>
</evidence>
<evidence type="ECO:0000259" key="13">
    <source>
        <dbReference type="Pfam" id="PF23390"/>
    </source>
</evidence>
<evidence type="ECO:0000256" key="7">
    <source>
        <dbReference type="ARBA" id="ARBA00023212"/>
    </source>
</evidence>
<dbReference type="Pfam" id="PF23387">
    <property type="entry name" value="TPR_IFT80_172"/>
    <property type="match status" value="1"/>
</dbReference>
<keyword evidence="6" id="KW-0969">Cilium</keyword>
<dbReference type="WBParaSite" id="MBELARI_LOCUS12222">
    <property type="protein sequence ID" value="MBELARI_LOCUS12222"/>
    <property type="gene ID" value="MBELARI_LOCUS12222"/>
</dbReference>
<evidence type="ECO:0000313" key="16">
    <source>
        <dbReference type="Proteomes" id="UP000887575"/>
    </source>
</evidence>
<dbReference type="PANTHER" id="PTHR12764:SF5">
    <property type="entry name" value="LD29485P"/>
    <property type="match status" value="1"/>
</dbReference>